<evidence type="ECO:0000313" key="1">
    <source>
        <dbReference type="EMBL" id="KAH9769455.1"/>
    </source>
</evidence>
<dbReference type="Proteomes" id="UP000829398">
    <property type="component" value="Chromosome 4"/>
</dbReference>
<keyword evidence="2" id="KW-1185">Reference proteome</keyword>
<name>A0ACB8L845_CITSI</name>
<reference evidence="2" key="1">
    <citation type="journal article" date="2023" name="Hortic. Res.">
        <title>A chromosome-level phased genome enabling allele-level studies in sweet orange: a case study on citrus Huanglongbing tolerance.</title>
        <authorList>
            <person name="Wu B."/>
            <person name="Yu Q."/>
            <person name="Deng Z."/>
            <person name="Duan Y."/>
            <person name="Luo F."/>
            <person name="Gmitter F. Jr."/>
        </authorList>
    </citation>
    <scope>NUCLEOTIDE SEQUENCE [LARGE SCALE GENOMIC DNA]</scope>
    <source>
        <strain evidence="2">cv. Valencia</strain>
    </source>
</reference>
<organism evidence="1 2">
    <name type="scientific">Citrus sinensis</name>
    <name type="common">Sweet orange</name>
    <name type="synonym">Citrus aurantium var. sinensis</name>
    <dbReference type="NCBI Taxonomy" id="2711"/>
    <lineage>
        <taxon>Eukaryota</taxon>
        <taxon>Viridiplantae</taxon>
        <taxon>Streptophyta</taxon>
        <taxon>Embryophyta</taxon>
        <taxon>Tracheophyta</taxon>
        <taxon>Spermatophyta</taxon>
        <taxon>Magnoliopsida</taxon>
        <taxon>eudicotyledons</taxon>
        <taxon>Gunneridae</taxon>
        <taxon>Pentapetalae</taxon>
        <taxon>rosids</taxon>
        <taxon>malvids</taxon>
        <taxon>Sapindales</taxon>
        <taxon>Rutaceae</taxon>
        <taxon>Aurantioideae</taxon>
        <taxon>Citrus</taxon>
    </lineage>
</organism>
<evidence type="ECO:0000313" key="2">
    <source>
        <dbReference type="Proteomes" id="UP000829398"/>
    </source>
</evidence>
<sequence length="567" mass="64771">MATETADPSASTSTPIVEDHPSDQASQTDPMPPPVHEHSTKPSSASWFTFDDIPRHKWSARLQEFAAWIDLQGTKPNAQTQAVLREFMARSTGSLRDWLESLGEYRQIQFMESPIGTALNIIHEQFIGEKTTSTDADRKEYPQMKCCSLKRHLLDAHYKRMSILFYKLNGFNEPSLKHVFIASLPSELQLDLQRKLTATNMSIADISLGKIFQMAMLSLDKIFVHLIQHLQHSSLLSENEDVESNFLEQSAQDDQIAFLIAESSDSEDISVISTVQTVNHVSTIPRPSLKMSILPSKFHKPVPVIGFIDTGADTSMIDPSVLPSDCWEHHSKLFRACPPWGPTQTEAVKQLKVIAQSPPPLRIPTNGHRILQTDAIDDYWSAILLEEINGVCHFYAHASGQFKDSEKNYHVIYKEILAVKYGIKKFEFHLISHTFLINMDNSSFPRIFNFKNKLLPDKFFFNVQTKKPDHFPNLCMEHLFLTGLTLSSLSICDDELWYMWCLTALYATKLVLPIKPILTHLTTPEFSPDLLRTLLEWYSPLTWWRKQLQQLTTFHGLDKMPEQEANM</sequence>
<comment type="caution">
    <text evidence="1">The sequence shown here is derived from an EMBL/GenBank/DDBJ whole genome shotgun (WGS) entry which is preliminary data.</text>
</comment>
<accession>A0ACB8L845</accession>
<dbReference type="EMBL" id="CM039173">
    <property type="protein sequence ID" value="KAH9769455.1"/>
    <property type="molecule type" value="Genomic_DNA"/>
</dbReference>
<protein>
    <submittedName>
        <fullName evidence="1">Uncharacterized protein</fullName>
    </submittedName>
</protein>
<gene>
    <name evidence="1" type="ORF">KPL71_012007</name>
</gene>
<proteinExistence type="predicted"/>